<dbReference type="EMBL" id="FZOH01000003">
    <property type="protein sequence ID" value="SNS33523.1"/>
    <property type="molecule type" value="Genomic_DNA"/>
</dbReference>
<accession>A0A239DP52</accession>
<dbReference type="Proteomes" id="UP000198386">
    <property type="component" value="Unassembled WGS sequence"/>
</dbReference>
<proteinExistence type="predicted"/>
<gene>
    <name evidence="2" type="ORF">SAMN04488107_2256</name>
</gene>
<evidence type="ECO:0000313" key="2">
    <source>
        <dbReference type="EMBL" id="SNS33523.1"/>
    </source>
</evidence>
<keyword evidence="3" id="KW-1185">Reference proteome</keyword>
<evidence type="ECO:0000256" key="1">
    <source>
        <dbReference type="SAM" id="MobiDB-lite"/>
    </source>
</evidence>
<reference evidence="3" key="1">
    <citation type="submission" date="2017-06" db="EMBL/GenBank/DDBJ databases">
        <authorList>
            <person name="Varghese N."/>
            <person name="Submissions S."/>
        </authorList>
    </citation>
    <scope>NUCLEOTIDE SEQUENCE [LARGE SCALE GENOMIC DNA]</scope>
    <source>
        <strain evidence="3">DSM 45423</strain>
    </source>
</reference>
<name>A0A239DP52_9ACTN</name>
<dbReference type="OrthoDB" id="4935951at2"/>
<feature type="region of interest" description="Disordered" evidence="1">
    <location>
        <begin position="64"/>
        <end position="89"/>
    </location>
</feature>
<dbReference type="RefSeq" id="WP_141233762.1">
    <property type="nucleotide sequence ID" value="NZ_FZOH01000003.1"/>
</dbReference>
<sequence length="148" mass="16160">MVPDELALACRLSGLPLGDLWLRYLEMGGNCSRPELEARLGGAGWPQREDRYLAVVADEALRERGLPRLTPPAGAPEPLLGRPTGDDDPVALHQTARAVLETHAHGSRLTALFERCARSREDARGVRERAHAFRQARDAAVLPARGGR</sequence>
<evidence type="ECO:0000313" key="3">
    <source>
        <dbReference type="Proteomes" id="UP000198386"/>
    </source>
</evidence>
<protein>
    <submittedName>
        <fullName evidence="2">Uncharacterized protein</fullName>
    </submittedName>
</protein>
<organism evidence="2 3">
    <name type="scientific">Geodermatophilus saharensis</name>
    <dbReference type="NCBI Taxonomy" id="1137994"/>
    <lineage>
        <taxon>Bacteria</taxon>
        <taxon>Bacillati</taxon>
        <taxon>Actinomycetota</taxon>
        <taxon>Actinomycetes</taxon>
        <taxon>Geodermatophilales</taxon>
        <taxon>Geodermatophilaceae</taxon>
        <taxon>Geodermatophilus</taxon>
    </lineage>
</organism>
<dbReference type="AlphaFoldDB" id="A0A239DP52"/>